<evidence type="ECO:0000256" key="3">
    <source>
        <dbReference type="ARBA" id="ARBA00022968"/>
    </source>
</evidence>
<dbReference type="InterPro" id="IPR050922">
    <property type="entry name" value="LytR/CpsA/Psr_CW_biosynth"/>
</dbReference>
<name>A0A9Q4AYN7_SALAG</name>
<dbReference type="GO" id="GO:0071555">
    <property type="term" value="P:cell wall organization"/>
    <property type="evidence" value="ECO:0007669"/>
    <property type="project" value="UniProtKB-KW"/>
</dbReference>
<dbReference type="NCBIfam" id="TIGR00350">
    <property type="entry name" value="lytR_cpsA_psr"/>
    <property type="match status" value="1"/>
</dbReference>
<sequence>MMARSLSKNKKRPRSVLKIMLITFLGVFLLAAGALAYMVHQLASVTSSAQQELERGERSELREEAVNPDIDPVSILFLGLDTRDGDLSGRTDAMVLVTFNPDEGTVKMLNIPRDSRVNISGRYEQDKINHAHAYGGIDMTVETVEQLLDIPVDYYVSLNFDAFMEIIDDIGGITVDSPMTFTETDNATYGTLTIYEGEQELNGEEALAYVRMRKSDPTGDIGRGERQKEVIEAVIREMASFSTITRFNSLMDTIERNLDTNASFNDIVAMHSYASELDNIESLNYDGIDYVEEGVYYFVPDERSITLVSQRLQKHLGLRQTIDSYLLEPTETSEPSTEGNVGGQGIESDTPEDHYVPEETDVYQPQLGESNSGF</sequence>
<evidence type="ECO:0000313" key="8">
    <source>
        <dbReference type="Proteomes" id="UP001057753"/>
    </source>
</evidence>
<evidence type="ECO:0000259" key="6">
    <source>
        <dbReference type="Pfam" id="PF03816"/>
    </source>
</evidence>
<comment type="similarity">
    <text evidence="1">Belongs to the LytR/CpsA/Psr (LCP) family.</text>
</comment>
<keyword evidence="4" id="KW-0472">Membrane</keyword>
<keyword evidence="4" id="KW-1133">Transmembrane helix</keyword>
<dbReference type="InterPro" id="IPR004474">
    <property type="entry name" value="LytR_CpsA_psr"/>
</dbReference>
<dbReference type="EMBL" id="JABXYM010000001">
    <property type="protein sequence ID" value="MCR6094970.1"/>
    <property type="molecule type" value="Genomic_DNA"/>
</dbReference>
<dbReference type="Gene3D" id="3.40.630.190">
    <property type="entry name" value="LCP protein"/>
    <property type="match status" value="1"/>
</dbReference>
<gene>
    <name evidence="7" type="ORF">HXA33_00215</name>
</gene>
<reference evidence="7" key="1">
    <citation type="submission" date="2020-06" db="EMBL/GenBank/DDBJ databases">
        <title>Insight into the genomes of haloalkaliphilic bacilli from Kenyan soda lakes.</title>
        <authorList>
            <person name="Mwirichia R."/>
            <person name="Villamizar G.C."/>
            <person name="Poehlein A."/>
            <person name="Mugweru J."/>
            <person name="Kipnyargis A."/>
            <person name="Kiplimo D."/>
            <person name="Orwa P."/>
            <person name="Daniel R."/>
        </authorList>
    </citation>
    <scope>NUCLEOTIDE SEQUENCE</scope>
    <source>
        <strain evidence="7">B1096_S55</strain>
    </source>
</reference>
<dbReference type="AlphaFoldDB" id="A0A9Q4AYN7"/>
<proteinExistence type="inferred from homology"/>
<feature type="region of interest" description="Disordered" evidence="5">
    <location>
        <begin position="328"/>
        <end position="374"/>
    </location>
</feature>
<dbReference type="PANTHER" id="PTHR33392:SF3">
    <property type="entry name" value="POLYISOPRENYL-TEICHOIC ACID--PEPTIDOGLYCAN TEICHOIC ACID TRANSFERASE TAGT"/>
    <property type="match status" value="1"/>
</dbReference>
<evidence type="ECO:0000256" key="2">
    <source>
        <dbReference type="ARBA" id="ARBA00022692"/>
    </source>
</evidence>
<evidence type="ECO:0000313" key="7">
    <source>
        <dbReference type="EMBL" id="MCR6094970.1"/>
    </source>
</evidence>
<dbReference type="Proteomes" id="UP001057753">
    <property type="component" value="Unassembled WGS sequence"/>
</dbReference>
<protein>
    <submittedName>
        <fullName evidence="7">LCP family protein</fullName>
    </submittedName>
</protein>
<keyword evidence="3" id="KW-0735">Signal-anchor</keyword>
<keyword evidence="2" id="KW-0812">Transmembrane</keyword>
<keyword evidence="8" id="KW-1185">Reference proteome</keyword>
<feature type="compositionally biased region" description="Low complexity" evidence="5">
    <location>
        <begin position="328"/>
        <end position="338"/>
    </location>
</feature>
<dbReference type="Pfam" id="PF03816">
    <property type="entry name" value="LytR_cpsA_psr"/>
    <property type="match status" value="1"/>
</dbReference>
<comment type="caution">
    <text evidence="7">The sequence shown here is derived from an EMBL/GenBank/DDBJ whole genome shotgun (WGS) entry which is preliminary data.</text>
</comment>
<feature type="domain" description="Cell envelope-related transcriptional attenuator" evidence="6">
    <location>
        <begin position="90"/>
        <end position="239"/>
    </location>
</feature>
<evidence type="ECO:0000256" key="1">
    <source>
        <dbReference type="ARBA" id="ARBA00006068"/>
    </source>
</evidence>
<accession>A0A9Q4AYN7</accession>
<dbReference type="PANTHER" id="PTHR33392">
    <property type="entry name" value="POLYISOPRENYL-TEICHOIC ACID--PEPTIDOGLYCAN TEICHOIC ACID TRANSFERASE TAGU"/>
    <property type="match status" value="1"/>
</dbReference>
<organism evidence="7 8">
    <name type="scientific">Salipaludibacillus agaradhaerens</name>
    <name type="common">Bacillus agaradhaerens</name>
    <dbReference type="NCBI Taxonomy" id="76935"/>
    <lineage>
        <taxon>Bacteria</taxon>
        <taxon>Bacillati</taxon>
        <taxon>Bacillota</taxon>
        <taxon>Bacilli</taxon>
        <taxon>Bacillales</taxon>
        <taxon>Bacillaceae</taxon>
    </lineage>
</organism>
<evidence type="ECO:0000256" key="4">
    <source>
        <dbReference type="ARBA" id="ARBA00022989"/>
    </source>
</evidence>
<evidence type="ECO:0000256" key="5">
    <source>
        <dbReference type="SAM" id="MobiDB-lite"/>
    </source>
</evidence>